<evidence type="ECO:0008006" key="3">
    <source>
        <dbReference type="Google" id="ProtNLM"/>
    </source>
</evidence>
<reference evidence="1 2" key="1">
    <citation type="journal article" date="2018" name="MBio">
        <title>Comparative Genomics Reveals the Core Gene Toolbox for the Fungus-Insect Symbiosis.</title>
        <authorList>
            <person name="Wang Y."/>
            <person name="Stata M."/>
            <person name="Wang W."/>
            <person name="Stajich J.E."/>
            <person name="White M.M."/>
            <person name="Moncalvo J.M."/>
        </authorList>
    </citation>
    <scope>NUCLEOTIDE SEQUENCE [LARGE SCALE GENOMIC DNA]</scope>
    <source>
        <strain evidence="1 2">AUS-77-4</strain>
    </source>
</reference>
<sequence>MKAVLKQVNKEISEIEQVGLQQIRMELDQVNESKIELDVLESMQNMDSFNDLGRNDEILKLVELIKTSSKSLELKVGDLQEQLWKLMEKADGVVPSQLVSQVEEKYKDHIEKHSDIYQRANLMGTKIRDQRKKTILKAEKVDDAINSVRIQVNKL</sequence>
<evidence type="ECO:0000313" key="2">
    <source>
        <dbReference type="Proteomes" id="UP000245699"/>
    </source>
</evidence>
<protein>
    <recommendedName>
        <fullName evidence="3">Nucleoporin Nup54 alpha-helical domain-containing protein</fullName>
    </recommendedName>
</protein>
<dbReference type="EMBL" id="MBFT01000006">
    <property type="protein sequence ID" value="PVV00118.1"/>
    <property type="molecule type" value="Genomic_DNA"/>
</dbReference>
<name>A0A2T9Z698_9FUNG</name>
<dbReference type="OrthoDB" id="5631387at2759"/>
<organism evidence="1 2">
    <name type="scientific">Furculomyces boomerangus</name>
    <dbReference type="NCBI Taxonomy" id="61424"/>
    <lineage>
        <taxon>Eukaryota</taxon>
        <taxon>Fungi</taxon>
        <taxon>Fungi incertae sedis</taxon>
        <taxon>Zoopagomycota</taxon>
        <taxon>Kickxellomycotina</taxon>
        <taxon>Harpellomycetes</taxon>
        <taxon>Harpellales</taxon>
        <taxon>Harpellaceae</taxon>
        <taxon>Furculomyces</taxon>
    </lineage>
</organism>
<dbReference type="Proteomes" id="UP000245699">
    <property type="component" value="Unassembled WGS sequence"/>
</dbReference>
<keyword evidence="2" id="KW-1185">Reference proteome</keyword>
<dbReference type="AlphaFoldDB" id="A0A2T9Z698"/>
<evidence type="ECO:0000313" key="1">
    <source>
        <dbReference type="EMBL" id="PVV00118.1"/>
    </source>
</evidence>
<accession>A0A2T9Z698</accession>
<proteinExistence type="predicted"/>
<comment type="caution">
    <text evidence="1">The sequence shown here is derived from an EMBL/GenBank/DDBJ whole genome shotgun (WGS) entry which is preliminary data.</text>
</comment>
<gene>
    <name evidence="1" type="ORF">BB559_000095</name>
</gene>